<reference evidence="3" key="1">
    <citation type="submission" date="2017-10" db="EMBL/GenBank/DDBJ databases">
        <title>Campylobacter species from seals.</title>
        <authorList>
            <person name="Gilbert M.J."/>
            <person name="Zomer A.L."/>
            <person name="Timmerman A.J."/>
            <person name="Duim B."/>
            <person name="Wagenaar J.A."/>
        </authorList>
    </citation>
    <scope>NUCLEOTIDE SEQUENCE [LARGE SCALE GENOMIC DNA]</scope>
    <source>
        <strain evidence="3">17S00004-5</strain>
    </source>
</reference>
<keyword evidence="3" id="KW-1185">Reference proteome</keyword>
<dbReference type="Proteomes" id="UP000240535">
    <property type="component" value="Unassembled WGS sequence"/>
</dbReference>
<name>A0A2P8QYG3_9BACT</name>
<accession>A0A2P8QYG3</accession>
<evidence type="ECO:0000313" key="2">
    <source>
        <dbReference type="EMBL" id="PSM51271.1"/>
    </source>
</evidence>
<organism evidence="2 3">
    <name type="scientific">Campylobacter blaseri</name>
    <dbReference type="NCBI Taxonomy" id="2042961"/>
    <lineage>
        <taxon>Bacteria</taxon>
        <taxon>Pseudomonadati</taxon>
        <taxon>Campylobacterota</taxon>
        <taxon>Epsilonproteobacteria</taxon>
        <taxon>Campylobacterales</taxon>
        <taxon>Campylobacteraceae</taxon>
        <taxon>Campylobacter</taxon>
    </lineage>
</organism>
<dbReference type="EMBL" id="PDHH01000010">
    <property type="protein sequence ID" value="PSM51271.1"/>
    <property type="molecule type" value="Genomic_DNA"/>
</dbReference>
<sequence>MWLFWVLLIANHFTKQDFKLTFISSFFMILFSLAILASGNVFKILNYGNINYKTLVLDKKAFYTLPDEICKENCENKESNTYIDKGDNKDMIELHNIKALSTLGKFYYLQTTDGLRFEIDANYIKSKVPNNN</sequence>
<keyword evidence="1" id="KW-0472">Membrane</keyword>
<evidence type="ECO:0000256" key="1">
    <source>
        <dbReference type="SAM" id="Phobius"/>
    </source>
</evidence>
<dbReference type="AlphaFoldDB" id="A0A2P8QYG3"/>
<protein>
    <submittedName>
        <fullName evidence="2">Uncharacterized protein</fullName>
    </submittedName>
</protein>
<comment type="caution">
    <text evidence="2">The sequence shown here is derived from an EMBL/GenBank/DDBJ whole genome shotgun (WGS) entry which is preliminary data.</text>
</comment>
<proteinExistence type="predicted"/>
<keyword evidence="1" id="KW-1133">Transmembrane helix</keyword>
<gene>
    <name evidence="2" type="ORF">CQ405_09140</name>
</gene>
<feature type="transmembrane region" description="Helical" evidence="1">
    <location>
        <begin position="20"/>
        <end position="42"/>
    </location>
</feature>
<keyword evidence="1" id="KW-0812">Transmembrane</keyword>
<evidence type="ECO:0000313" key="3">
    <source>
        <dbReference type="Proteomes" id="UP000240535"/>
    </source>
</evidence>